<accession>A0AAE1G2L8</accession>
<evidence type="ECO:0000259" key="1">
    <source>
        <dbReference type="PROSITE" id="PS50878"/>
    </source>
</evidence>
<dbReference type="InterPro" id="IPR000477">
    <property type="entry name" value="RT_dom"/>
</dbReference>
<organism evidence="2 3">
    <name type="scientific">Petrolisthes cinctipes</name>
    <name type="common">Flat porcelain crab</name>
    <dbReference type="NCBI Taxonomy" id="88211"/>
    <lineage>
        <taxon>Eukaryota</taxon>
        <taxon>Metazoa</taxon>
        <taxon>Ecdysozoa</taxon>
        <taxon>Arthropoda</taxon>
        <taxon>Crustacea</taxon>
        <taxon>Multicrustacea</taxon>
        <taxon>Malacostraca</taxon>
        <taxon>Eumalacostraca</taxon>
        <taxon>Eucarida</taxon>
        <taxon>Decapoda</taxon>
        <taxon>Pleocyemata</taxon>
        <taxon>Anomura</taxon>
        <taxon>Galatheoidea</taxon>
        <taxon>Porcellanidae</taxon>
        <taxon>Petrolisthes</taxon>
    </lineage>
</organism>
<dbReference type="PROSITE" id="PS50878">
    <property type="entry name" value="RT_POL"/>
    <property type="match status" value="1"/>
</dbReference>
<dbReference type="InterPro" id="IPR043502">
    <property type="entry name" value="DNA/RNA_pol_sf"/>
</dbReference>
<dbReference type="Proteomes" id="UP001286313">
    <property type="component" value="Unassembled WGS sequence"/>
</dbReference>
<dbReference type="EMBL" id="JAWQEG010000904">
    <property type="protein sequence ID" value="KAK3884231.1"/>
    <property type="molecule type" value="Genomic_DNA"/>
</dbReference>
<comment type="caution">
    <text evidence="2">The sequence shown here is derived from an EMBL/GenBank/DDBJ whole genome shotgun (WGS) entry which is preliminary data.</text>
</comment>
<gene>
    <name evidence="2" type="ORF">Pcinc_011507</name>
</gene>
<sequence length="214" mass="24020">MHNITKDTCTTVFLDLEKAFELASHSVILAILARRGIAGKLLAWIRNVFQERSACVRFQGKVSTLHARENGTPQGSILSPFLFHLLMEELLNIPLEQGFQLLCYADDLVLITTGQHQLTKAQSSLDLLHDRCVQLGLKINFLKTKAMTFGKHTPDQRLSMSGTDIEWVGCHQYLGVFVDSPLTFRAHITYLRDRAFTRNRVMHAITRLSGGGGV</sequence>
<proteinExistence type="predicted"/>
<dbReference type="GO" id="GO:0071897">
    <property type="term" value="P:DNA biosynthetic process"/>
    <property type="evidence" value="ECO:0007669"/>
    <property type="project" value="UniProtKB-ARBA"/>
</dbReference>
<evidence type="ECO:0000313" key="2">
    <source>
        <dbReference type="EMBL" id="KAK3884231.1"/>
    </source>
</evidence>
<evidence type="ECO:0000313" key="3">
    <source>
        <dbReference type="Proteomes" id="UP001286313"/>
    </source>
</evidence>
<keyword evidence="3" id="KW-1185">Reference proteome</keyword>
<reference evidence="2" key="1">
    <citation type="submission" date="2023-10" db="EMBL/GenBank/DDBJ databases">
        <title>Genome assemblies of two species of porcelain crab, Petrolisthes cinctipes and Petrolisthes manimaculis (Anomura: Porcellanidae).</title>
        <authorList>
            <person name="Angst P."/>
        </authorList>
    </citation>
    <scope>NUCLEOTIDE SEQUENCE</scope>
    <source>
        <strain evidence="2">PB745_01</strain>
        <tissue evidence="2">Gill</tissue>
    </source>
</reference>
<dbReference type="SUPFAM" id="SSF56672">
    <property type="entry name" value="DNA/RNA polymerases"/>
    <property type="match status" value="1"/>
</dbReference>
<name>A0AAE1G2L8_PETCI</name>
<feature type="domain" description="Reverse transcriptase" evidence="1">
    <location>
        <begin position="1"/>
        <end position="165"/>
    </location>
</feature>
<dbReference type="InterPro" id="IPR043128">
    <property type="entry name" value="Rev_trsase/Diguanyl_cyclase"/>
</dbReference>
<dbReference type="AlphaFoldDB" id="A0AAE1G2L8"/>
<protein>
    <recommendedName>
        <fullName evidence="1">Reverse transcriptase domain-containing protein</fullName>
    </recommendedName>
</protein>
<dbReference type="Pfam" id="PF00078">
    <property type="entry name" value="RVT_1"/>
    <property type="match status" value="1"/>
</dbReference>
<dbReference type="PANTHER" id="PTHR33332">
    <property type="entry name" value="REVERSE TRANSCRIPTASE DOMAIN-CONTAINING PROTEIN"/>
    <property type="match status" value="1"/>
</dbReference>
<dbReference type="Gene3D" id="3.30.70.270">
    <property type="match status" value="1"/>
</dbReference>